<proteinExistence type="predicted"/>
<dbReference type="InterPro" id="IPR038717">
    <property type="entry name" value="Tc1-like_DDE_dom"/>
</dbReference>
<evidence type="ECO:0000256" key="1">
    <source>
        <dbReference type="SAM" id="MobiDB-lite"/>
    </source>
</evidence>
<dbReference type="PANTHER" id="PTHR33939:SF1">
    <property type="entry name" value="DUF4371 DOMAIN-CONTAINING PROTEIN"/>
    <property type="match status" value="1"/>
</dbReference>
<evidence type="ECO:0000313" key="4">
    <source>
        <dbReference type="Proteomes" id="UP001152562"/>
    </source>
</evidence>
<dbReference type="PANTHER" id="PTHR33939">
    <property type="entry name" value="PROTEIN CBG22215"/>
    <property type="match status" value="1"/>
</dbReference>
<evidence type="ECO:0000313" key="3">
    <source>
        <dbReference type="EMBL" id="CAH4002993.1"/>
    </source>
</evidence>
<gene>
    <name evidence="3" type="ORF">PIBRA_LOCUS2746</name>
</gene>
<dbReference type="Proteomes" id="UP001152562">
    <property type="component" value="Unassembled WGS sequence"/>
</dbReference>
<keyword evidence="4" id="KW-1185">Reference proteome</keyword>
<dbReference type="GO" id="GO:0003676">
    <property type="term" value="F:nucleic acid binding"/>
    <property type="evidence" value="ECO:0007669"/>
    <property type="project" value="InterPro"/>
</dbReference>
<sequence>MEPTPSTSRPFKEFVSPRKKRKMSHFSENEKVMVINVFKYIKEMWPSDTYASKEEMKDKTSDILGHTVGKVWDDTTVKSRKRAFLEGLSTGAKNPTSKGNRLIVQHIGSDRGFVSDSALVFECKGTGDYHESMNTNTFEKWFQESLPKLEPNSIVVMDNASYHSRRQEKTPVTSWKNMTFNSGYFQRTFLLRTMTQKIKNIKTQYQSYVIDEMAKAAGVEVLKLPPYHCELNPIELDWADVKGYVARNNTTFYMVDVKKLLQEGLNSITIEKLQNCISHVIREELKFGGLDSQIHKTVDSFIINVSGVTSDSSSETLTKIKCLFLRVFLVFFTKS</sequence>
<comment type="caution">
    <text evidence="3">The sequence shown here is derived from an EMBL/GenBank/DDBJ whole genome shotgun (WGS) entry which is preliminary data.</text>
</comment>
<dbReference type="InterPro" id="IPR036397">
    <property type="entry name" value="RNaseH_sf"/>
</dbReference>
<dbReference type="Gene3D" id="3.30.420.10">
    <property type="entry name" value="Ribonuclease H-like superfamily/Ribonuclease H"/>
    <property type="match status" value="1"/>
</dbReference>
<protein>
    <recommendedName>
        <fullName evidence="2">Tc1-like transposase DDE domain-containing protein</fullName>
    </recommendedName>
</protein>
<name>A0A9P0X6X1_PIEBR</name>
<reference evidence="3" key="1">
    <citation type="submission" date="2022-05" db="EMBL/GenBank/DDBJ databases">
        <authorList>
            <person name="Okamura Y."/>
        </authorList>
    </citation>
    <scope>NUCLEOTIDE SEQUENCE</scope>
</reference>
<organism evidence="3 4">
    <name type="scientific">Pieris brassicae</name>
    <name type="common">White butterfly</name>
    <name type="synonym">Large white butterfly</name>
    <dbReference type="NCBI Taxonomy" id="7116"/>
    <lineage>
        <taxon>Eukaryota</taxon>
        <taxon>Metazoa</taxon>
        <taxon>Ecdysozoa</taxon>
        <taxon>Arthropoda</taxon>
        <taxon>Hexapoda</taxon>
        <taxon>Insecta</taxon>
        <taxon>Pterygota</taxon>
        <taxon>Neoptera</taxon>
        <taxon>Endopterygota</taxon>
        <taxon>Lepidoptera</taxon>
        <taxon>Glossata</taxon>
        <taxon>Ditrysia</taxon>
        <taxon>Papilionoidea</taxon>
        <taxon>Pieridae</taxon>
        <taxon>Pierinae</taxon>
        <taxon>Pieris</taxon>
    </lineage>
</organism>
<evidence type="ECO:0000259" key="2">
    <source>
        <dbReference type="Pfam" id="PF13358"/>
    </source>
</evidence>
<dbReference type="AlphaFoldDB" id="A0A9P0X6X1"/>
<accession>A0A9P0X6X1</accession>
<dbReference type="EMBL" id="CALOZG010000003">
    <property type="protein sequence ID" value="CAH4002993.1"/>
    <property type="molecule type" value="Genomic_DNA"/>
</dbReference>
<feature type="domain" description="Tc1-like transposase DDE" evidence="2">
    <location>
        <begin position="129"/>
        <end position="248"/>
    </location>
</feature>
<dbReference type="Pfam" id="PF13358">
    <property type="entry name" value="DDE_3"/>
    <property type="match status" value="1"/>
</dbReference>
<feature type="region of interest" description="Disordered" evidence="1">
    <location>
        <begin position="1"/>
        <end position="20"/>
    </location>
</feature>